<proteinExistence type="inferred from homology"/>
<dbReference type="PROSITE" id="PS50850">
    <property type="entry name" value="MFS"/>
    <property type="match status" value="1"/>
</dbReference>
<dbReference type="Pfam" id="PF00854">
    <property type="entry name" value="PTR2"/>
    <property type="match status" value="1"/>
</dbReference>
<keyword evidence="3" id="KW-0813">Transport</keyword>
<comment type="caution">
    <text evidence="8">The sequence shown here is derived from an EMBL/GenBank/DDBJ whole genome shotgun (WGS) entry which is preliminary data.</text>
</comment>
<dbReference type="Gene3D" id="1.20.1250.20">
    <property type="entry name" value="MFS general substrate transporter like domains"/>
    <property type="match status" value="1"/>
</dbReference>
<comment type="similarity">
    <text evidence="2">Belongs to the major facilitator superfamily. Proton-dependent oligopeptide transporter (POT/PTR) (TC 2.A.17) family.</text>
</comment>
<organism evidence="8 9">
    <name type="scientific">Bifidobacterium asteroides</name>
    <dbReference type="NCBI Taxonomy" id="1684"/>
    <lineage>
        <taxon>Bacteria</taxon>
        <taxon>Bacillati</taxon>
        <taxon>Actinomycetota</taxon>
        <taxon>Actinomycetes</taxon>
        <taxon>Bifidobacteriales</taxon>
        <taxon>Bifidobacteriaceae</taxon>
        <taxon>Bifidobacterium</taxon>
    </lineage>
</organism>
<dbReference type="SUPFAM" id="SSF103473">
    <property type="entry name" value="MFS general substrate transporter"/>
    <property type="match status" value="1"/>
</dbReference>
<protein>
    <submittedName>
        <fullName evidence="8">MFS transporter</fullName>
    </submittedName>
</protein>
<dbReference type="InterPro" id="IPR020846">
    <property type="entry name" value="MFS_dom"/>
</dbReference>
<evidence type="ECO:0000313" key="8">
    <source>
        <dbReference type="EMBL" id="TSJ86200.1"/>
    </source>
</evidence>
<dbReference type="PANTHER" id="PTHR23517:SF15">
    <property type="entry name" value="PROTON-DEPENDENT OLIGOPEPTIDE FAMILY TRANSPORT PROTEIN"/>
    <property type="match status" value="1"/>
</dbReference>
<evidence type="ECO:0000256" key="4">
    <source>
        <dbReference type="ARBA" id="ARBA00022475"/>
    </source>
</evidence>
<dbReference type="Proteomes" id="UP000317536">
    <property type="component" value="Unassembled WGS sequence"/>
</dbReference>
<name>A0A0F4M5T8_9BIFI</name>
<dbReference type="GO" id="GO:1904680">
    <property type="term" value="F:peptide transmembrane transporter activity"/>
    <property type="evidence" value="ECO:0007669"/>
    <property type="project" value="InterPro"/>
</dbReference>
<sequence>MKHTESTLEEVRDDKGFFGHPRAIGTLALGNFCNSAAWGAFYALMIYYLYTPFSKGLGFSQGDAALMIAAMGAANGLLNIVGSWLSDRVLGMRKALILGNLLKAIAFFILAIPPTSQVFGQTMAYIALVLLSMPIMGMSNASLTGQLYRKEDARRRDAAFTIHQFANTVAGIITPVVVGQIGLSNYHIGFAVAGVFALLYGAAIFFTQYRFFGPLGEAPIKPLSARERQRILKGLVIGLVVLALIIAALVLTKHFNLNAIINAVTTFAFVVPICFLVNLFTKKDLTARDHTHLQAFLWFFFAQIVMALGATLLTSAIAIFLDKKVNRVIFGITIAPGSLQVIYMVMDLIAGPIFIFLWTKTRAGAIRTTYKYGMGLLVTALAFFTLTIPSLILGGSGSSGYSLWWVLIYYAFMALSDQLVGPIGSSLVSGLSPESYETQLQTAWNQTAAIGNAIAIIFFKFFQTADQQVYLFPIVAVALVAVALVLTVFSRHIERQMAA</sequence>
<dbReference type="NCBIfam" id="TIGR00924">
    <property type="entry name" value="yjdL_sub1_fam"/>
    <property type="match status" value="1"/>
</dbReference>
<dbReference type="InterPro" id="IPR005279">
    <property type="entry name" value="Dipep/tripep_permease"/>
</dbReference>
<comment type="subcellular location">
    <subcellularLocation>
        <location evidence="1">Cell membrane</location>
        <topology evidence="1">Multi-pass membrane protein</topology>
    </subcellularLocation>
</comment>
<evidence type="ECO:0000313" key="9">
    <source>
        <dbReference type="Proteomes" id="UP000317536"/>
    </source>
</evidence>
<dbReference type="InterPro" id="IPR000109">
    <property type="entry name" value="POT_fam"/>
</dbReference>
<dbReference type="OrthoDB" id="9772725at2"/>
<evidence type="ECO:0000256" key="6">
    <source>
        <dbReference type="ARBA" id="ARBA00022989"/>
    </source>
</evidence>
<dbReference type="GO" id="GO:0005886">
    <property type="term" value="C:plasma membrane"/>
    <property type="evidence" value="ECO:0007669"/>
    <property type="project" value="UniProtKB-SubCell"/>
</dbReference>
<evidence type="ECO:0000256" key="3">
    <source>
        <dbReference type="ARBA" id="ARBA00022448"/>
    </source>
</evidence>
<keyword evidence="6" id="KW-1133">Transmembrane helix</keyword>
<dbReference type="PANTHER" id="PTHR23517">
    <property type="entry name" value="RESISTANCE PROTEIN MDTM, PUTATIVE-RELATED-RELATED"/>
    <property type="match status" value="1"/>
</dbReference>
<dbReference type="GO" id="GO:0015833">
    <property type="term" value="P:peptide transport"/>
    <property type="evidence" value="ECO:0007669"/>
    <property type="project" value="InterPro"/>
</dbReference>
<dbReference type="InterPro" id="IPR050171">
    <property type="entry name" value="MFS_Transporters"/>
</dbReference>
<keyword evidence="5" id="KW-0812">Transmembrane</keyword>
<dbReference type="AlphaFoldDB" id="A0A0F4M5T8"/>
<dbReference type="InterPro" id="IPR036259">
    <property type="entry name" value="MFS_trans_sf"/>
</dbReference>
<reference evidence="8 9" key="1">
    <citation type="submission" date="2019-07" db="EMBL/GenBank/DDBJ databases">
        <title>Bifidobacterium asteroides genomes.</title>
        <authorList>
            <person name="Zheng H."/>
        </authorList>
    </citation>
    <scope>NUCLEOTIDE SEQUENCE [LARGE SCALE GENOMIC DNA]</scope>
    <source>
        <strain evidence="8 9">W8111</strain>
    </source>
</reference>
<evidence type="ECO:0000256" key="5">
    <source>
        <dbReference type="ARBA" id="ARBA00022692"/>
    </source>
</evidence>
<gene>
    <name evidence="8" type="ORF">FPK29_00350</name>
</gene>
<evidence type="ECO:0000256" key="1">
    <source>
        <dbReference type="ARBA" id="ARBA00004651"/>
    </source>
</evidence>
<keyword evidence="7" id="KW-0472">Membrane</keyword>
<dbReference type="EMBL" id="VMHJ01000001">
    <property type="protein sequence ID" value="TSJ86200.1"/>
    <property type="molecule type" value="Genomic_DNA"/>
</dbReference>
<accession>A0A0F4M5T8</accession>
<evidence type="ECO:0000256" key="2">
    <source>
        <dbReference type="ARBA" id="ARBA00005982"/>
    </source>
</evidence>
<keyword evidence="4" id="KW-1003">Cell membrane</keyword>
<evidence type="ECO:0000256" key="7">
    <source>
        <dbReference type="ARBA" id="ARBA00023136"/>
    </source>
</evidence>